<evidence type="ECO:0000313" key="2">
    <source>
        <dbReference type="EMBL" id="MDH1236490.1"/>
    </source>
</evidence>
<keyword evidence="1" id="KW-0812">Transmembrane</keyword>
<evidence type="ECO:0000313" key="3">
    <source>
        <dbReference type="Proteomes" id="UP001158500"/>
    </source>
</evidence>
<gene>
    <name evidence="2" type="ORF">N5C32_10615</name>
</gene>
<evidence type="ECO:0000256" key="1">
    <source>
        <dbReference type="SAM" id="Phobius"/>
    </source>
</evidence>
<organism evidence="2 3">
    <name type="scientific">Stutzerimonas stutzeri</name>
    <name type="common">Pseudomonas stutzeri</name>
    <dbReference type="NCBI Taxonomy" id="316"/>
    <lineage>
        <taxon>Bacteria</taxon>
        <taxon>Pseudomonadati</taxon>
        <taxon>Pseudomonadota</taxon>
        <taxon>Gammaproteobacteria</taxon>
        <taxon>Pseudomonadales</taxon>
        <taxon>Pseudomonadaceae</taxon>
        <taxon>Stutzerimonas</taxon>
    </lineage>
</organism>
<dbReference type="Proteomes" id="UP001158500">
    <property type="component" value="Unassembled WGS sequence"/>
</dbReference>
<accession>A0AA42TGR2</accession>
<comment type="caution">
    <text evidence="2">The sequence shown here is derived from an EMBL/GenBank/DDBJ whole genome shotgun (WGS) entry which is preliminary data.</text>
</comment>
<feature type="transmembrane region" description="Helical" evidence="1">
    <location>
        <begin position="28"/>
        <end position="45"/>
    </location>
</feature>
<proteinExistence type="predicted"/>
<sequence>MRFLFTHRFGYFDMAVLAIASAMMDTKSWFMAFAVIIVGSLISFLSEQHYNISRSDP</sequence>
<name>A0AA42TGR2_STUST</name>
<protein>
    <submittedName>
        <fullName evidence="2">Uncharacterized protein</fullName>
    </submittedName>
</protein>
<dbReference type="RefSeq" id="WP_279641402.1">
    <property type="nucleotide sequence ID" value="NZ_JAOCAE010000006.1"/>
</dbReference>
<dbReference type="EMBL" id="JAOCAE010000006">
    <property type="protein sequence ID" value="MDH1236490.1"/>
    <property type="molecule type" value="Genomic_DNA"/>
</dbReference>
<dbReference type="AlphaFoldDB" id="A0AA42TGR2"/>
<keyword evidence="1" id="KW-1133">Transmembrane helix</keyword>
<reference evidence="2" key="1">
    <citation type="submission" date="2022-09" db="EMBL/GenBank/DDBJ databases">
        <title>Intensive care unit water sources are persistently colonized with multi-drug resistant bacteria and are the site of extensive horizontal gene transfer of antibiotic resistance genes.</title>
        <authorList>
            <person name="Diorio-Toth L."/>
        </authorList>
    </citation>
    <scope>NUCLEOTIDE SEQUENCE</scope>
    <source>
        <strain evidence="2">GD03947</strain>
    </source>
</reference>
<keyword evidence="1" id="KW-0472">Membrane</keyword>